<reference evidence="1" key="1">
    <citation type="submission" date="2024-07" db="EMBL/GenBank/DDBJ databases">
        <authorList>
            <person name="Li X.-J."/>
            <person name="Wang X."/>
        </authorList>
    </citation>
    <scope>NUCLEOTIDE SEQUENCE</scope>
    <source>
        <strain evidence="1">HSP-342</strain>
    </source>
</reference>
<proteinExistence type="predicted"/>
<dbReference type="RefSeq" id="WP_369712026.1">
    <property type="nucleotide sequence ID" value="NZ_CP165646.1"/>
</dbReference>
<accession>A0AB39V867</accession>
<sequence length="92" mass="10947">MKMRIKKIKDNFYEELGMSKYDFFNNLVNEIGNFPYVVSNIYEDNSTKTTIVEDQGMYINNGWNETDETALYISECNSDSEIRVYYGYEELF</sequence>
<dbReference type="AlphaFoldDB" id="A0AB39V867"/>
<dbReference type="KEGG" id="lmes:AB8B23_06240"/>
<protein>
    <submittedName>
        <fullName evidence="1">Uncharacterized protein</fullName>
    </submittedName>
</protein>
<gene>
    <name evidence="1" type="ORF">AB8B23_06240</name>
</gene>
<name>A0AB39V867_9FUSO</name>
<evidence type="ECO:0000313" key="1">
    <source>
        <dbReference type="EMBL" id="XDU63542.1"/>
    </source>
</evidence>
<organism evidence="1">
    <name type="scientific">Leptotrichia mesophila</name>
    <dbReference type="NCBI Taxonomy" id="3239303"/>
    <lineage>
        <taxon>Bacteria</taxon>
        <taxon>Fusobacteriati</taxon>
        <taxon>Fusobacteriota</taxon>
        <taxon>Fusobacteriia</taxon>
        <taxon>Fusobacteriales</taxon>
        <taxon>Leptotrichiaceae</taxon>
        <taxon>Leptotrichia</taxon>
    </lineage>
</organism>
<dbReference type="EMBL" id="CP165646">
    <property type="protein sequence ID" value="XDU63542.1"/>
    <property type="molecule type" value="Genomic_DNA"/>
</dbReference>